<gene>
    <name evidence="2" type="ORF">LRP50_16420</name>
</gene>
<organism evidence="2 3">
    <name type="scientific">Enterovibrio gelatinilyticus</name>
    <dbReference type="NCBI Taxonomy" id="2899819"/>
    <lineage>
        <taxon>Bacteria</taxon>
        <taxon>Pseudomonadati</taxon>
        <taxon>Pseudomonadota</taxon>
        <taxon>Gammaproteobacteria</taxon>
        <taxon>Vibrionales</taxon>
        <taxon>Vibrionaceae</taxon>
        <taxon>Enterovibrio</taxon>
    </lineage>
</organism>
<feature type="transmembrane region" description="Helical" evidence="1">
    <location>
        <begin position="238"/>
        <end position="256"/>
    </location>
</feature>
<dbReference type="RefSeq" id="WP_274165631.1">
    <property type="nucleotide sequence ID" value="NZ_JAJUBC010000020.1"/>
</dbReference>
<evidence type="ECO:0000313" key="2">
    <source>
        <dbReference type="EMBL" id="MDD1794721.1"/>
    </source>
</evidence>
<reference evidence="2" key="1">
    <citation type="submission" date="2021-12" db="EMBL/GenBank/DDBJ databases">
        <title>Enterovibrio ZSDZ35 sp. nov. and Enterovibrio ZSDZ42 sp. nov., isolated from coastal seawater in Qingdao.</title>
        <authorList>
            <person name="Zhang P."/>
        </authorList>
    </citation>
    <scope>NUCLEOTIDE SEQUENCE</scope>
    <source>
        <strain evidence="2">ZSDZ42</strain>
    </source>
</reference>
<keyword evidence="1" id="KW-0812">Transmembrane</keyword>
<evidence type="ECO:0000256" key="1">
    <source>
        <dbReference type="SAM" id="Phobius"/>
    </source>
</evidence>
<keyword evidence="1" id="KW-0472">Membrane</keyword>
<accession>A0ABT5R375</accession>
<protein>
    <submittedName>
        <fullName evidence="2">NnrS family protein</fullName>
    </submittedName>
</protein>
<feature type="transmembrane region" description="Helical" evidence="1">
    <location>
        <begin position="180"/>
        <end position="201"/>
    </location>
</feature>
<evidence type="ECO:0000313" key="3">
    <source>
        <dbReference type="Proteomes" id="UP001149400"/>
    </source>
</evidence>
<feature type="transmembrane region" description="Helical" evidence="1">
    <location>
        <begin position="63"/>
        <end position="80"/>
    </location>
</feature>
<keyword evidence="3" id="KW-1185">Reference proteome</keyword>
<comment type="caution">
    <text evidence="2">The sequence shown here is derived from an EMBL/GenBank/DDBJ whole genome shotgun (WGS) entry which is preliminary data.</text>
</comment>
<feature type="transmembrane region" description="Helical" evidence="1">
    <location>
        <begin position="21"/>
        <end position="43"/>
    </location>
</feature>
<dbReference type="EMBL" id="JAJUBC010000020">
    <property type="protein sequence ID" value="MDD1794721.1"/>
    <property type="molecule type" value="Genomic_DNA"/>
</dbReference>
<feature type="transmembrane region" description="Helical" evidence="1">
    <location>
        <begin position="295"/>
        <end position="316"/>
    </location>
</feature>
<feature type="transmembrane region" description="Helical" evidence="1">
    <location>
        <begin position="336"/>
        <end position="355"/>
    </location>
</feature>
<feature type="transmembrane region" description="Helical" evidence="1">
    <location>
        <begin position="92"/>
        <end position="108"/>
    </location>
</feature>
<feature type="transmembrane region" description="Helical" evidence="1">
    <location>
        <begin position="213"/>
        <end position="232"/>
    </location>
</feature>
<feature type="transmembrane region" description="Helical" evidence="1">
    <location>
        <begin position="145"/>
        <end position="165"/>
    </location>
</feature>
<name>A0ABT5R375_9GAMM</name>
<feature type="transmembrane region" description="Helical" evidence="1">
    <location>
        <begin position="361"/>
        <end position="386"/>
    </location>
</feature>
<dbReference type="Pfam" id="PF05940">
    <property type="entry name" value="NnrS"/>
    <property type="match status" value="1"/>
</dbReference>
<sequence>MLNIVDKQKEEQIPPVLRLGFRPFFLVSGIYAVFSIAVWVWLFTSGSPSPLSVPTMWWHAHEMLFGVAMAVVAGFLLTAVQTWTGVKGTSGVKLAFIVMLWLAARILFWTDTPLSVIAIVDTAFLAMTGWEVGYRVIVTKRWRNLFFIPMLLVAASANLASYATVKGMPPFSSSALWQAMLWWFMILISVMGGRVIPFFTAKRFQLEPPKPMLWLDVVAILPLLLLAIMSFFPLLPVLVSAVLMGIAGLAQAYRLYRWQGLKSMGEPLVWSLHLFYLALPVGLIAKAIFVSNPWISHSLIHLFAMGALAGVILAMIARVSMGHTGRAIYKGPKFRFAYLALVFATLVRVVGAILWPEYLQTWVIVAGIGWAVAFGGFVMCFGPMLLKARVDGHPG</sequence>
<keyword evidence="1" id="KW-1133">Transmembrane helix</keyword>
<feature type="transmembrane region" description="Helical" evidence="1">
    <location>
        <begin position="114"/>
        <end position="133"/>
    </location>
</feature>
<dbReference type="Proteomes" id="UP001149400">
    <property type="component" value="Unassembled WGS sequence"/>
</dbReference>
<proteinExistence type="predicted"/>
<dbReference type="InterPro" id="IPR010266">
    <property type="entry name" value="NnrS"/>
</dbReference>
<feature type="transmembrane region" description="Helical" evidence="1">
    <location>
        <begin position="268"/>
        <end position="289"/>
    </location>
</feature>